<dbReference type="OrthoDB" id="9812993at2"/>
<evidence type="ECO:0000256" key="1">
    <source>
        <dbReference type="ARBA" id="ARBA00022491"/>
    </source>
</evidence>
<evidence type="ECO:0000259" key="4">
    <source>
        <dbReference type="PROSITE" id="PS50977"/>
    </source>
</evidence>
<feature type="domain" description="HTH tetR-type" evidence="4">
    <location>
        <begin position="2"/>
        <end position="62"/>
    </location>
</feature>
<keyword evidence="6" id="KW-1185">Reference proteome</keyword>
<dbReference type="InterPro" id="IPR009057">
    <property type="entry name" value="Homeodomain-like_sf"/>
</dbReference>
<dbReference type="Pfam" id="PF00440">
    <property type="entry name" value="TetR_N"/>
    <property type="match status" value="1"/>
</dbReference>
<dbReference type="InterPro" id="IPR001647">
    <property type="entry name" value="HTH_TetR"/>
</dbReference>
<dbReference type="PRINTS" id="PR00455">
    <property type="entry name" value="HTHTETR"/>
</dbReference>
<name>A0A0K9GYG9_9BACI</name>
<protein>
    <recommendedName>
        <fullName evidence="4">HTH tetR-type domain-containing protein</fullName>
    </recommendedName>
</protein>
<dbReference type="GO" id="GO:0003677">
    <property type="term" value="F:DNA binding"/>
    <property type="evidence" value="ECO:0007669"/>
    <property type="project" value="UniProtKB-UniRule"/>
</dbReference>
<dbReference type="PROSITE" id="PS50977">
    <property type="entry name" value="HTH_TETR_2"/>
    <property type="match status" value="1"/>
</dbReference>
<keyword evidence="2 3" id="KW-0238">DNA-binding</keyword>
<dbReference type="PANTHER" id="PTHR43479:SF22">
    <property type="entry name" value="TRANSCRIPTIONAL REGULATOR, TETR FAMILY"/>
    <property type="match status" value="1"/>
</dbReference>
<dbReference type="PROSITE" id="PS01081">
    <property type="entry name" value="HTH_TETR_1"/>
    <property type="match status" value="1"/>
</dbReference>
<accession>A0A0K9GYG9</accession>
<evidence type="ECO:0000313" key="5">
    <source>
        <dbReference type="EMBL" id="KMY51650.1"/>
    </source>
</evidence>
<proteinExistence type="predicted"/>
<feature type="DNA-binding region" description="H-T-H motif" evidence="3">
    <location>
        <begin position="25"/>
        <end position="44"/>
    </location>
</feature>
<dbReference type="InterPro" id="IPR023772">
    <property type="entry name" value="DNA-bd_HTH_TetR-type_CS"/>
</dbReference>
<evidence type="ECO:0000313" key="6">
    <source>
        <dbReference type="Proteomes" id="UP000037146"/>
    </source>
</evidence>
<dbReference type="PATRIC" id="fig|1679170.3.peg.4676"/>
<organism evidence="5 6">
    <name type="scientific">Peribacillus loiseleuriae</name>
    <dbReference type="NCBI Taxonomy" id="1679170"/>
    <lineage>
        <taxon>Bacteria</taxon>
        <taxon>Bacillati</taxon>
        <taxon>Bacillota</taxon>
        <taxon>Bacilli</taxon>
        <taxon>Bacillales</taxon>
        <taxon>Bacillaceae</taxon>
        <taxon>Peribacillus</taxon>
    </lineage>
</organism>
<reference evidence="6" key="1">
    <citation type="submission" date="2015-07" db="EMBL/GenBank/DDBJ databases">
        <title>Genome sequencing project for genomic taxonomy and phylogenomics of Bacillus-like bacteria.</title>
        <authorList>
            <person name="Liu B."/>
            <person name="Wang J."/>
            <person name="Zhu Y."/>
            <person name="Liu G."/>
            <person name="Chen Q."/>
            <person name="Chen Z."/>
            <person name="Lan J."/>
            <person name="Che J."/>
            <person name="Ge C."/>
            <person name="Shi H."/>
            <person name="Pan Z."/>
            <person name="Liu X."/>
        </authorList>
    </citation>
    <scope>NUCLEOTIDE SEQUENCE [LARGE SCALE GENOMIC DNA]</scope>
    <source>
        <strain evidence="6">FJAT-27997</strain>
    </source>
</reference>
<dbReference type="STRING" id="1679170.AC625_20720"/>
<dbReference type="AlphaFoldDB" id="A0A0K9GYG9"/>
<comment type="caution">
    <text evidence="5">The sequence shown here is derived from an EMBL/GenBank/DDBJ whole genome shotgun (WGS) entry which is preliminary data.</text>
</comment>
<dbReference type="RefSeq" id="WP_049683000.1">
    <property type="nucleotide sequence ID" value="NZ_LFZW01000001.1"/>
</dbReference>
<dbReference type="Gene3D" id="1.10.357.10">
    <property type="entry name" value="Tetracycline Repressor, domain 2"/>
    <property type="match status" value="1"/>
</dbReference>
<dbReference type="Proteomes" id="UP000037146">
    <property type="component" value="Unassembled WGS sequence"/>
</dbReference>
<dbReference type="PANTHER" id="PTHR43479">
    <property type="entry name" value="ACREF/ENVCD OPERON REPRESSOR-RELATED"/>
    <property type="match status" value="1"/>
</dbReference>
<dbReference type="SUPFAM" id="SSF46689">
    <property type="entry name" value="Homeodomain-like"/>
    <property type="match status" value="1"/>
</dbReference>
<dbReference type="InterPro" id="IPR050624">
    <property type="entry name" value="HTH-type_Tx_Regulator"/>
</dbReference>
<sequence length="300" mass="35451">MNSRKQHTINVAHRLFIEKGYQATSIQDILESSEISKGTFYNYFSSKSELMIAIFNSMYEHLEKERNELLIGQSPKDTEIFIKQIEVQLISNKKNNFFTLIEEVLVSNDLELRRSIQRTKLLGINWLYLRFIDLFGEEKKPYLLDCTILFEGMLHHLMHTCFVINQGRDGYQVSNLIRYSFNRISSIVQDVSIQGEQLFYPELLKQWLPDYKEEPLTLQEELLLIIHSLKRTAQKHIQSENDTLKFFELINFLEQELLQEQPPREFIVESVLTTLHSYPHPKLLHSIKKLSNLIETHFGK</sequence>
<keyword evidence="1" id="KW-0678">Repressor</keyword>
<evidence type="ECO:0000256" key="2">
    <source>
        <dbReference type="ARBA" id="ARBA00023125"/>
    </source>
</evidence>
<evidence type="ECO:0000256" key="3">
    <source>
        <dbReference type="PROSITE-ProRule" id="PRU00335"/>
    </source>
</evidence>
<dbReference type="EMBL" id="LFZW01000001">
    <property type="protein sequence ID" value="KMY51650.1"/>
    <property type="molecule type" value="Genomic_DNA"/>
</dbReference>
<gene>
    <name evidence="5" type="ORF">AC625_20720</name>
</gene>